<name>A0A7S1YXU4_TRICV</name>
<protein>
    <recommendedName>
        <fullName evidence="3">Steroid 5-alpha reductase C-terminal domain-containing protein</fullName>
    </recommendedName>
</protein>
<evidence type="ECO:0000313" key="2">
    <source>
        <dbReference type="EMBL" id="CAD9322503.1"/>
    </source>
</evidence>
<gene>
    <name evidence="2" type="ORF">OSIN01602_LOCUS1924</name>
</gene>
<evidence type="ECO:0000256" key="1">
    <source>
        <dbReference type="SAM" id="Phobius"/>
    </source>
</evidence>
<dbReference type="PANTHER" id="PTHR32251:SF23">
    <property type="entry name" value="3-OXO-5-ALPHA-STEROID 4-DEHYDROGENASE (DUF1295)"/>
    <property type="match status" value="1"/>
</dbReference>
<feature type="transmembrane region" description="Helical" evidence="1">
    <location>
        <begin position="258"/>
        <end position="277"/>
    </location>
</feature>
<feature type="transmembrane region" description="Helical" evidence="1">
    <location>
        <begin position="169"/>
        <end position="190"/>
    </location>
</feature>
<dbReference type="PROSITE" id="PS50244">
    <property type="entry name" value="S5A_REDUCTASE"/>
    <property type="match status" value="1"/>
</dbReference>
<evidence type="ECO:0008006" key="3">
    <source>
        <dbReference type="Google" id="ProtNLM"/>
    </source>
</evidence>
<keyword evidence="1" id="KW-1133">Transmembrane helix</keyword>
<accession>A0A7S1YXU4</accession>
<keyword evidence="1" id="KW-0472">Membrane</keyword>
<proteinExistence type="predicted"/>
<dbReference type="Pfam" id="PF06966">
    <property type="entry name" value="DUF1295"/>
    <property type="match status" value="1"/>
</dbReference>
<reference evidence="2" key="1">
    <citation type="submission" date="2021-01" db="EMBL/GenBank/DDBJ databases">
        <authorList>
            <person name="Corre E."/>
            <person name="Pelletier E."/>
            <person name="Niang G."/>
            <person name="Scheremetjew M."/>
            <person name="Finn R."/>
            <person name="Kale V."/>
            <person name="Holt S."/>
            <person name="Cochrane G."/>
            <person name="Meng A."/>
            <person name="Brown T."/>
            <person name="Cohen L."/>
        </authorList>
    </citation>
    <scope>NUCLEOTIDE SEQUENCE</scope>
    <source>
        <strain evidence="2">Grunow 1884</strain>
    </source>
</reference>
<dbReference type="AlphaFoldDB" id="A0A7S1YXU4"/>
<sequence length="321" mass="36654">MADPRECDFLLIGLDCIYSLDHPFCRALVMCAFFSVLAFTVSSASNNFSQVDKLWSVIPFLYTWMCICDRRTLLMAVLATSWGIRLTWNFNRRGGYKWPPWCGDEDYRWQVLRDGGLVQILAHPFAWILFNIIFISFYQNFLLLLIAAPSFVAWSVASSPDCDYGAKELNILDLVATLLFLVCVGIEATADNQQWEFQQEKQRKRKEGEQLVGEHADGFCQSGLFSIVRKPNYAAEQLIWVAFYMFSVAATGKKLMNWSIVGSMLLIILFQGSGWFTESITLKKYSKYAEYQKKVPLYIPTLSSLTAYMLHSPGTSKRKAA</sequence>
<dbReference type="InterPro" id="IPR010721">
    <property type="entry name" value="UstE-like"/>
</dbReference>
<keyword evidence="1" id="KW-0812">Transmembrane</keyword>
<dbReference type="GO" id="GO:0016020">
    <property type="term" value="C:membrane"/>
    <property type="evidence" value="ECO:0007669"/>
    <property type="project" value="TreeGrafter"/>
</dbReference>
<feature type="transmembrane region" description="Helical" evidence="1">
    <location>
        <begin position="27"/>
        <end position="48"/>
    </location>
</feature>
<dbReference type="Gene3D" id="1.20.120.1630">
    <property type="match status" value="1"/>
</dbReference>
<organism evidence="2">
    <name type="scientific">Trieres chinensis</name>
    <name type="common">Marine centric diatom</name>
    <name type="synonym">Odontella sinensis</name>
    <dbReference type="NCBI Taxonomy" id="1514140"/>
    <lineage>
        <taxon>Eukaryota</taxon>
        <taxon>Sar</taxon>
        <taxon>Stramenopiles</taxon>
        <taxon>Ochrophyta</taxon>
        <taxon>Bacillariophyta</taxon>
        <taxon>Mediophyceae</taxon>
        <taxon>Biddulphiophycidae</taxon>
        <taxon>Eupodiscales</taxon>
        <taxon>Parodontellaceae</taxon>
        <taxon>Trieres</taxon>
    </lineage>
</organism>
<dbReference type="PANTHER" id="PTHR32251">
    <property type="entry name" value="3-OXO-5-ALPHA-STEROID 4-DEHYDROGENASE"/>
    <property type="match status" value="1"/>
</dbReference>
<dbReference type="EMBL" id="HBGO01003445">
    <property type="protein sequence ID" value="CAD9322503.1"/>
    <property type="molecule type" value="Transcribed_RNA"/>
</dbReference>